<evidence type="ECO:0000256" key="1">
    <source>
        <dbReference type="SAM" id="Phobius"/>
    </source>
</evidence>
<feature type="transmembrane region" description="Helical" evidence="1">
    <location>
        <begin position="81"/>
        <end position="99"/>
    </location>
</feature>
<keyword evidence="1" id="KW-0472">Membrane</keyword>
<proteinExistence type="predicted"/>
<evidence type="ECO:0000259" key="2">
    <source>
        <dbReference type="Pfam" id="PF09925"/>
    </source>
</evidence>
<feature type="domain" description="DUF2157" evidence="2">
    <location>
        <begin position="15"/>
        <end position="162"/>
    </location>
</feature>
<comment type="caution">
    <text evidence="3">The sequence shown here is derived from an EMBL/GenBank/DDBJ whole genome shotgun (WGS) entry which is preliminary data.</text>
</comment>
<keyword evidence="1" id="KW-0812">Transmembrane</keyword>
<gene>
    <name evidence="3" type="ORF">F6J89_33805</name>
</gene>
<organism evidence="3">
    <name type="scientific">Symploca sp. SIO1C4</name>
    <dbReference type="NCBI Taxonomy" id="2607765"/>
    <lineage>
        <taxon>Bacteria</taxon>
        <taxon>Bacillati</taxon>
        <taxon>Cyanobacteriota</taxon>
        <taxon>Cyanophyceae</taxon>
        <taxon>Coleofasciculales</taxon>
        <taxon>Coleofasciculaceae</taxon>
        <taxon>Symploca</taxon>
    </lineage>
</organism>
<keyword evidence="1" id="KW-1133">Transmembrane helix</keyword>
<accession>A0A6B3NLS9</accession>
<dbReference type="AlphaFoldDB" id="A0A6B3NLS9"/>
<feature type="transmembrane region" description="Helical" evidence="1">
    <location>
        <begin position="48"/>
        <end position="69"/>
    </location>
</feature>
<dbReference type="Pfam" id="PF09925">
    <property type="entry name" value="DUF2157"/>
    <property type="match status" value="1"/>
</dbReference>
<dbReference type="InterPro" id="IPR018677">
    <property type="entry name" value="DUF2157"/>
</dbReference>
<feature type="non-terminal residue" evidence="3">
    <location>
        <position position="173"/>
    </location>
</feature>
<evidence type="ECO:0000313" key="3">
    <source>
        <dbReference type="EMBL" id="NER32437.1"/>
    </source>
</evidence>
<protein>
    <submittedName>
        <fullName evidence="3">DUF2157 domain-containing protein</fullName>
    </submittedName>
</protein>
<sequence>MLSDKFRRQLSQEAEQWRREGLIDDYIYEKLAQRYQFIELETFISNRFILILLGLGSVLLGLGTITFVQANWQNLPRGLKVTLLLSLFIGINTIGFYLWRRQTNLWQRRLGKALLFLGALVLGANMAVISQMFYQNEQLYQWYLVWGLGVLVMAYSLRLTWLGILSVLLIGLG</sequence>
<name>A0A6B3NLS9_9CYAN</name>
<feature type="transmembrane region" description="Helical" evidence="1">
    <location>
        <begin position="111"/>
        <end position="134"/>
    </location>
</feature>
<feature type="transmembrane region" description="Helical" evidence="1">
    <location>
        <begin position="140"/>
        <end position="172"/>
    </location>
</feature>
<reference evidence="3" key="1">
    <citation type="submission" date="2019-11" db="EMBL/GenBank/DDBJ databases">
        <title>Genomic insights into an expanded diversity of filamentous marine cyanobacteria reveals the extraordinary biosynthetic potential of Moorea and Okeania.</title>
        <authorList>
            <person name="Ferreira Leao T."/>
            <person name="Wang M."/>
            <person name="Moss N."/>
            <person name="Da Silva R."/>
            <person name="Sanders J."/>
            <person name="Nurk S."/>
            <person name="Gurevich A."/>
            <person name="Humphrey G."/>
            <person name="Reher R."/>
            <person name="Zhu Q."/>
            <person name="Belda-Ferre P."/>
            <person name="Glukhov E."/>
            <person name="Rex R."/>
            <person name="Dorrestein P.C."/>
            <person name="Knight R."/>
            <person name="Pevzner P."/>
            <person name="Gerwick W.H."/>
            <person name="Gerwick L."/>
        </authorList>
    </citation>
    <scope>NUCLEOTIDE SEQUENCE</scope>
    <source>
        <strain evidence="3">SIO1C4</strain>
    </source>
</reference>
<dbReference type="EMBL" id="JAAHFQ010001242">
    <property type="protein sequence ID" value="NER32437.1"/>
    <property type="molecule type" value="Genomic_DNA"/>
</dbReference>